<proteinExistence type="predicted"/>
<dbReference type="EMBL" id="JAGMUX010000010">
    <property type="protein sequence ID" value="KAH7247464.1"/>
    <property type="molecule type" value="Genomic_DNA"/>
</dbReference>
<accession>A0A9P9GZH1</accession>
<evidence type="ECO:0000313" key="1">
    <source>
        <dbReference type="EMBL" id="KAH7247464.1"/>
    </source>
</evidence>
<evidence type="ECO:0000313" key="2">
    <source>
        <dbReference type="Proteomes" id="UP000720189"/>
    </source>
</evidence>
<name>A0A9P9GZH1_FUSRE</name>
<dbReference type="RefSeq" id="XP_046048047.1">
    <property type="nucleotide sequence ID" value="XM_046193106.1"/>
</dbReference>
<dbReference type="OrthoDB" id="5410365at2759"/>
<protein>
    <submittedName>
        <fullName evidence="1">Uncharacterized protein</fullName>
    </submittedName>
</protein>
<dbReference type="GeneID" id="70223060"/>
<gene>
    <name evidence="1" type="ORF">BKA55DRAFT_571890</name>
</gene>
<comment type="caution">
    <text evidence="1">The sequence shown here is derived from an EMBL/GenBank/DDBJ whole genome shotgun (WGS) entry which is preliminary data.</text>
</comment>
<dbReference type="Proteomes" id="UP000720189">
    <property type="component" value="Unassembled WGS sequence"/>
</dbReference>
<dbReference type="AlphaFoldDB" id="A0A9P9GZH1"/>
<reference evidence="1" key="1">
    <citation type="journal article" date="2021" name="Nat. Commun.">
        <title>Genetic determinants of endophytism in the Arabidopsis root mycobiome.</title>
        <authorList>
            <person name="Mesny F."/>
            <person name="Miyauchi S."/>
            <person name="Thiergart T."/>
            <person name="Pickel B."/>
            <person name="Atanasova L."/>
            <person name="Karlsson M."/>
            <person name="Huettel B."/>
            <person name="Barry K.W."/>
            <person name="Haridas S."/>
            <person name="Chen C."/>
            <person name="Bauer D."/>
            <person name="Andreopoulos W."/>
            <person name="Pangilinan J."/>
            <person name="LaButti K."/>
            <person name="Riley R."/>
            <person name="Lipzen A."/>
            <person name="Clum A."/>
            <person name="Drula E."/>
            <person name="Henrissat B."/>
            <person name="Kohler A."/>
            <person name="Grigoriev I.V."/>
            <person name="Martin F.M."/>
            <person name="Hacquard S."/>
        </authorList>
    </citation>
    <scope>NUCLEOTIDE SEQUENCE</scope>
    <source>
        <strain evidence="1">MPI-CAGE-AT-0023</strain>
    </source>
</reference>
<organism evidence="1 2">
    <name type="scientific">Fusarium redolens</name>
    <dbReference type="NCBI Taxonomy" id="48865"/>
    <lineage>
        <taxon>Eukaryota</taxon>
        <taxon>Fungi</taxon>
        <taxon>Dikarya</taxon>
        <taxon>Ascomycota</taxon>
        <taxon>Pezizomycotina</taxon>
        <taxon>Sordariomycetes</taxon>
        <taxon>Hypocreomycetidae</taxon>
        <taxon>Hypocreales</taxon>
        <taxon>Nectriaceae</taxon>
        <taxon>Fusarium</taxon>
        <taxon>Fusarium redolens species complex</taxon>
    </lineage>
</organism>
<keyword evidence="2" id="KW-1185">Reference proteome</keyword>
<sequence length="305" mass="33210">MAKEPSFVLLSTKLPADTLALKLLGRIVEDIRQPTNGYRPENPRPLLAVEPIEATDTDATLYYHSVTDAHANAQLGRLLELSTITSTTDTAKLAGKKIITRILPQHRDAFDAIVRAHRDAVEKLLKFNDGVAYMIVGVKTIFDGSVEVEHARSRQADGRLELPVTRMAAAAGMQGLSTGLNLGKAVDPSIEAGRAATREWMARNEIVGEQVFAVQYRRVVLQREGRYLWSSKKTVQLKAMHVVDFGDGVLSDAGQVATPKEVVYEDDDSDDGEAEDDDLQGWAPALADTKLLGEEGASLGVTFVS</sequence>